<gene>
    <name evidence="2" type="ORF">H9931_14765</name>
</gene>
<comment type="caution">
    <text evidence="2">The sequence shown here is derived from an EMBL/GenBank/DDBJ whole genome shotgun (WGS) entry which is preliminary data.</text>
</comment>
<feature type="transmembrane region" description="Helical" evidence="1">
    <location>
        <begin position="441"/>
        <end position="457"/>
    </location>
</feature>
<sequence length="460" mass="51991">MAFYLICYAVSWILARQHVYMLSGLVLIPAAFWLYWKDYRESGNLINLKGLFCLSFAGGQGISCLKLSRLQTDWSDLTWLCFLLAVVVFRLAGRWKGPDRLAGRMARWRVLSREKLSREMLPGQRGLASGQEESPEKVCRRVKGRILWAMGGITLISLAAFLLEAAVLGFIPMFSYGVPHAYSYFHISGVHYFTVSCVLVPSLLVVWLEEDGKGAGRLWQRLKTVQGAAALGFTAVSLAIPLLCVSRFQLILAVGMAVFTFISISRRFRLKYVLILLCCMVPAYLGLTVLRSHSVEYLNGIFEMKNGGTPIWITQPYMYIANNYDNFNCLVEQLPSFAMGLRMLFPLWAFTGLKFLAPGLVNFPLYVTKEELTTVTILYDSYYDFGVFGVILFVLLLGLFCRLLSGLRERLGNPVVHVIYAQIAMYMALAFFTTWFSNPSTWFYLGATVIAAVFVGWKRK</sequence>
<evidence type="ECO:0000313" key="3">
    <source>
        <dbReference type="Proteomes" id="UP000823863"/>
    </source>
</evidence>
<feature type="transmembrane region" description="Helical" evidence="1">
    <location>
        <begin position="146"/>
        <end position="171"/>
    </location>
</feature>
<feature type="transmembrane region" description="Helical" evidence="1">
    <location>
        <begin position="385"/>
        <end position="404"/>
    </location>
</feature>
<evidence type="ECO:0000313" key="2">
    <source>
        <dbReference type="EMBL" id="HJC67947.1"/>
    </source>
</evidence>
<accession>A0A9D2TGS2</accession>
<keyword evidence="1" id="KW-0472">Membrane</keyword>
<feature type="transmembrane region" description="Helical" evidence="1">
    <location>
        <begin position="268"/>
        <end position="290"/>
    </location>
</feature>
<reference evidence="2" key="1">
    <citation type="journal article" date="2021" name="PeerJ">
        <title>Extensive microbial diversity within the chicken gut microbiome revealed by metagenomics and culture.</title>
        <authorList>
            <person name="Gilroy R."/>
            <person name="Ravi A."/>
            <person name="Getino M."/>
            <person name="Pursley I."/>
            <person name="Horton D.L."/>
            <person name="Alikhan N.F."/>
            <person name="Baker D."/>
            <person name="Gharbi K."/>
            <person name="Hall N."/>
            <person name="Watson M."/>
            <person name="Adriaenssens E.M."/>
            <person name="Foster-Nyarko E."/>
            <person name="Jarju S."/>
            <person name="Secka A."/>
            <person name="Antonio M."/>
            <person name="Oren A."/>
            <person name="Chaudhuri R.R."/>
            <person name="La Ragione R."/>
            <person name="Hildebrand F."/>
            <person name="Pallen M.J."/>
        </authorList>
    </citation>
    <scope>NUCLEOTIDE SEQUENCE</scope>
    <source>
        <strain evidence="2">CHK198-12963</strain>
    </source>
</reference>
<dbReference type="NCBIfam" id="TIGR04370">
    <property type="entry name" value="glyco_rpt_poly"/>
    <property type="match status" value="1"/>
</dbReference>
<name>A0A9D2TGS2_9FIRM</name>
<reference evidence="2" key="2">
    <citation type="submission" date="2021-04" db="EMBL/GenBank/DDBJ databases">
        <authorList>
            <person name="Gilroy R."/>
        </authorList>
    </citation>
    <scope>NUCLEOTIDE SEQUENCE</scope>
    <source>
        <strain evidence="2">CHK198-12963</strain>
    </source>
</reference>
<protein>
    <submittedName>
        <fullName evidence="2">Oligosaccharide repeat unit polymerase</fullName>
    </submittedName>
</protein>
<feature type="transmembrane region" description="Helical" evidence="1">
    <location>
        <begin position="74"/>
        <end position="92"/>
    </location>
</feature>
<dbReference type="AlphaFoldDB" id="A0A9D2TGS2"/>
<feature type="transmembrane region" description="Helical" evidence="1">
    <location>
        <begin position="18"/>
        <end position="36"/>
    </location>
</feature>
<keyword evidence="1" id="KW-1133">Transmembrane helix</keyword>
<feature type="transmembrane region" description="Helical" evidence="1">
    <location>
        <begin position="229"/>
        <end position="262"/>
    </location>
</feature>
<dbReference type="Proteomes" id="UP000823863">
    <property type="component" value="Unassembled WGS sequence"/>
</dbReference>
<keyword evidence="1" id="KW-0812">Transmembrane</keyword>
<feature type="transmembrane region" description="Helical" evidence="1">
    <location>
        <begin position="183"/>
        <end position="208"/>
    </location>
</feature>
<proteinExistence type="predicted"/>
<organism evidence="2 3">
    <name type="scientific">Candidatus Enterocloster excrementigallinarum</name>
    <dbReference type="NCBI Taxonomy" id="2838558"/>
    <lineage>
        <taxon>Bacteria</taxon>
        <taxon>Bacillati</taxon>
        <taxon>Bacillota</taxon>
        <taxon>Clostridia</taxon>
        <taxon>Lachnospirales</taxon>
        <taxon>Lachnospiraceae</taxon>
        <taxon>Enterocloster</taxon>
    </lineage>
</organism>
<evidence type="ECO:0000256" key="1">
    <source>
        <dbReference type="SAM" id="Phobius"/>
    </source>
</evidence>
<feature type="transmembrane region" description="Helical" evidence="1">
    <location>
        <begin position="416"/>
        <end position="435"/>
    </location>
</feature>
<dbReference type="EMBL" id="DWWB01000088">
    <property type="protein sequence ID" value="HJC67947.1"/>
    <property type="molecule type" value="Genomic_DNA"/>
</dbReference>